<dbReference type="GO" id="GO:0016413">
    <property type="term" value="F:O-acetyltransferase activity"/>
    <property type="evidence" value="ECO:0007669"/>
    <property type="project" value="TreeGrafter"/>
</dbReference>
<keyword evidence="9" id="KW-1185">Reference proteome</keyword>
<dbReference type="InterPro" id="IPR002656">
    <property type="entry name" value="Acyl_transf_3_dom"/>
</dbReference>
<dbReference type="PANTHER" id="PTHR40074">
    <property type="entry name" value="O-ACETYLTRANSFERASE WECH"/>
    <property type="match status" value="1"/>
</dbReference>
<protein>
    <recommendedName>
        <fullName evidence="7">Acyltransferase 3 domain-containing protein</fullName>
    </recommendedName>
</protein>
<evidence type="ECO:0000259" key="7">
    <source>
        <dbReference type="Pfam" id="PF01757"/>
    </source>
</evidence>
<reference evidence="8 9" key="1">
    <citation type="submission" date="2016-08" db="EMBL/GenBank/DDBJ databases">
        <title>A Parts List for Fungal Cellulosomes Revealed by Comparative Genomics.</title>
        <authorList>
            <consortium name="DOE Joint Genome Institute"/>
            <person name="Haitjema C.H."/>
            <person name="Gilmore S.P."/>
            <person name="Henske J.K."/>
            <person name="Solomon K.V."/>
            <person name="De Groot R."/>
            <person name="Kuo A."/>
            <person name="Mondo S.J."/>
            <person name="Salamov A.A."/>
            <person name="Labutti K."/>
            <person name="Zhao Z."/>
            <person name="Chiniquy J."/>
            <person name="Barry K."/>
            <person name="Brewer H.M."/>
            <person name="Purvine S.O."/>
            <person name="Wright A.T."/>
            <person name="Boxma B."/>
            <person name="Van Alen T."/>
            <person name="Hackstein J.H."/>
            <person name="Baker S.E."/>
            <person name="Grigoriev I.V."/>
            <person name="O'Malley M.A."/>
        </authorList>
    </citation>
    <scope>NUCLEOTIDE SEQUENCE [LARGE SCALE GENOMIC DNA]</scope>
    <source>
        <strain evidence="8 9">G1</strain>
    </source>
</reference>
<comment type="subcellular location">
    <subcellularLocation>
        <location evidence="1">Cell membrane</location>
        <topology evidence="1">Multi-pass membrane protein</topology>
    </subcellularLocation>
</comment>
<gene>
    <name evidence="8" type="ORF">LY90DRAFT_709300</name>
</gene>
<proteinExistence type="predicted"/>
<feature type="transmembrane region" description="Helical" evidence="6">
    <location>
        <begin position="207"/>
        <end position="226"/>
    </location>
</feature>
<feature type="transmembrane region" description="Helical" evidence="6">
    <location>
        <begin position="334"/>
        <end position="353"/>
    </location>
</feature>
<evidence type="ECO:0000256" key="4">
    <source>
        <dbReference type="ARBA" id="ARBA00022989"/>
    </source>
</evidence>
<dbReference type="Proteomes" id="UP000193920">
    <property type="component" value="Unassembled WGS sequence"/>
</dbReference>
<keyword evidence="3 6" id="KW-0812">Transmembrane</keyword>
<dbReference type="EMBL" id="MCOG01000458">
    <property type="protein sequence ID" value="ORY04782.1"/>
    <property type="molecule type" value="Genomic_DNA"/>
</dbReference>
<feature type="transmembrane region" description="Helical" evidence="6">
    <location>
        <begin position="407"/>
        <end position="430"/>
    </location>
</feature>
<dbReference type="Pfam" id="PF01757">
    <property type="entry name" value="Acyl_transf_3"/>
    <property type="match status" value="1"/>
</dbReference>
<dbReference type="AlphaFoldDB" id="A0A1Y1Z3C6"/>
<comment type="caution">
    <text evidence="8">The sequence shown here is derived from an EMBL/GenBank/DDBJ whole genome shotgun (WGS) entry which is preliminary data.</text>
</comment>
<evidence type="ECO:0000313" key="9">
    <source>
        <dbReference type="Proteomes" id="UP000193920"/>
    </source>
</evidence>
<sequence length="440" mass="52291">MLKQNGYERIELNKPDEEGYSIGEENIKPVNQLVDKKVEINIINNDEDKIYNRIDDNNDKDKPVTVSNIKQSKRKRLYWVDALRVLATYMVITIHCSDMDHKKKMVFFSGEWKSFYFYYCILKPCVPLFIMISGLLFLDPNKNVTLTSLYRKSIPRLLKAYFFWATYYSTFDKLLVNKDHRQFTIDGQFFYSVVEDMILARTGNQLWYIKYCIGIYMFIPIFREVIPHKALTWYTAGISCICFQLIPTICEFLRVFTPLDRVASIIKTFLDNLRLYPFTGCIAYLMFGYLLNVNVLTKQRHIIYFYIIGILGFILTPVLMMTACYVNGKYGRNFGDYMNFNVCMYTVGMFMFFKYSVDRYLKKLIKRNRFKKALIALSDCSFGIYLLHYNIYRILLRIDFHPHSVGFPILFIPFYSFLIFSISFVCIYFMRKIKILKEIT</sequence>
<evidence type="ECO:0000256" key="5">
    <source>
        <dbReference type="ARBA" id="ARBA00023136"/>
    </source>
</evidence>
<feature type="transmembrane region" description="Helical" evidence="6">
    <location>
        <begin position="77"/>
        <end position="95"/>
    </location>
</feature>
<evidence type="ECO:0000256" key="3">
    <source>
        <dbReference type="ARBA" id="ARBA00022692"/>
    </source>
</evidence>
<accession>A0A1Y1Z3C6</accession>
<evidence type="ECO:0000256" key="1">
    <source>
        <dbReference type="ARBA" id="ARBA00004651"/>
    </source>
</evidence>
<dbReference type="GO" id="GO:0009246">
    <property type="term" value="P:enterobacterial common antigen biosynthetic process"/>
    <property type="evidence" value="ECO:0007669"/>
    <property type="project" value="TreeGrafter"/>
</dbReference>
<dbReference type="PANTHER" id="PTHR40074:SF2">
    <property type="entry name" value="O-ACETYLTRANSFERASE WECH"/>
    <property type="match status" value="1"/>
</dbReference>
<keyword evidence="2" id="KW-1003">Cell membrane</keyword>
<organism evidence="8 9">
    <name type="scientific">Neocallimastix californiae</name>
    <dbReference type="NCBI Taxonomy" id="1754190"/>
    <lineage>
        <taxon>Eukaryota</taxon>
        <taxon>Fungi</taxon>
        <taxon>Fungi incertae sedis</taxon>
        <taxon>Chytridiomycota</taxon>
        <taxon>Chytridiomycota incertae sedis</taxon>
        <taxon>Neocallimastigomycetes</taxon>
        <taxon>Neocallimastigales</taxon>
        <taxon>Neocallimastigaceae</taxon>
        <taxon>Neocallimastix</taxon>
    </lineage>
</organism>
<feature type="domain" description="Acyltransferase 3" evidence="7">
    <location>
        <begin position="78"/>
        <end position="427"/>
    </location>
</feature>
<dbReference type="GO" id="GO:0005886">
    <property type="term" value="C:plasma membrane"/>
    <property type="evidence" value="ECO:0007669"/>
    <property type="project" value="UniProtKB-SubCell"/>
</dbReference>
<name>A0A1Y1Z3C6_9FUNG</name>
<keyword evidence="4 6" id="KW-1133">Transmembrane helix</keyword>
<feature type="transmembrane region" description="Helical" evidence="6">
    <location>
        <begin position="115"/>
        <end position="138"/>
    </location>
</feature>
<feature type="transmembrane region" description="Helical" evidence="6">
    <location>
        <begin position="275"/>
        <end position="296"/>
    </location>
</feature>
<feature type="transmembrane region" description="Helical" evidence="6">
    <location>
        <begin position="303"/>
        <end position="328"/>
    </location>
</feature>
<evidence type="ECO:0000256" key="2">
    <source>
        <dbReference type="ARBA" id="ARBA00022475"/>
    </source>
</evidence>
<evidence type="ECO:0000313" key="8">
    <source>
        <dbReference type="EMBL" id="ORY04782.1"/>
    </source>
</evidence>
<evidence type="ECO:0000256" key="6">
    <source>
        <dbReference type="SAM" id="Phobius"/>
    </source>
</evidence>
<feature type="transmembrane region" description="Helical" evidence="6">
    <location>
        <begin position="374"/>
        <end position="395"/>
    </location>
</feature>
<keyword evidence="5 6" id="KW-0472">Membrane</keyword>